<evidence type="ECO:0000256" key="2">
    <source>
        <dbReference type="ARBA" id="ARBA00023136"/>
    </source>
</evidence>
<name>A0A143WQN0_9ENTR</name>
<evidence type="ECO:0000259" key="6">
    <source>
        <dbReference type="Pfam" id="PF04453"/>
    </source>
</evidence>
<dbReference type="PANTHER" id="PTHR30189">
    <property type="entry name" value="LPS-ASSEMBLY PROTEIN"/>
    <property type="match status" value="1"/>
</dbReference>
<dbReference type="Pfam" id="PF03968">
    <property type="entry name" value="LptD_N"/>
    <property type="match status" value="1"/>
</dbReference>
<dbReference type="STRING" id="1070130.FVIR_GE00225"/>
<keyword evidence="2 4" id="KW-0472">Membrane</keyword>
<comment type="subunit">
    <text evidence="4">Component of the lipopolysaccharide transport and assembly complex. Interacts with LptE and LptA.</text>
</comment>
<dbReference type="Pfam" id="PF04453">
    <property type="entry name" value="LptD"/>
    <property type="match status" value="1"/>
</dbReference>
<dbReference type="PATRIC" id="fig|1070130.3.peg.364"/>
<reference evidence="8" key="1">
    <citation type="submission" date="2016-01" db="EMBL/GenBank/DDBJ databases">
        <authorList>
            <person name="Husnik F."/>
        </authorList>
    </citation>
    <scope>NUCLEOTIDE SEQUENCE [LARGE SCALE GENOMIC DNA]</scope>
</reference>
<feature type="domain" description="LptD C-terminal" evidence="6">
    <location>
        <begin position="315"/>
        <end position="701"/>
    </location>
</feature>
<evidence type="ECO:0000259" key="5">
    <source>
        <dbReference type="Pfam" id="PF03968"/>
    </source>
</evidence>
<gene>
    <name evidence="4 7" type="primary">lptD</name>
    <name evidence="7" type="ORF">FVIR_GE00225</name>
</gene>
<sequence>MEYLKILMKKRLSILFVNLIIWLAFYSHQALSDLVDQYLLNVPVYTKSLVKTDSELASVHIQSKKATANYPEHVLFSGNVNIYQDNSIITADEIQLIQHKTQNKKSFCTITATGNVNYSNNEIKLKGEKAWSNLNTKDTDIYQGKYQIANRQGRGDADAIKQRNNKRYTVLENGSFTSCLLEDNSWSIVGEEVIHDREEQITEIWNAFFKIGKLPVLYSPYLKIPFGNNRRSRFLIPYTKYGSNNGFELSLPFCLNIIQNYDVTITPKYISKRGTQIQTEFRYQTKSGKRLIELDWLPKKRIYRNEHISSNDNNNDRWLFYWHDNEIIDKVWRFNVDYTKVNNSTYFNNLDSKYGSTTDNYNTQKFSFGYADENCDTALSYKKFQVFNTNKNNSYRAIPQFDITYYKNDIAPFNFEIFSQATKFTNVNNSYPEGTRFHIEPKLNLLLSNNWGSLNTEAKLMATYYRQKNIDEYKKNINIDHQLKSSVIRILPQLKTNGRMIFERNMDFIQNYKQTLEPSLQYLYVPYRNQNNIGIYDAILLQEDYLTLFRDRTYSGLDRIPSANQLSGYITTRIYDDNRVERFNASLGQIYYFFQPRISDTISNYNKYDNTGSLVWTYDNYWYISNQWGVRSGLRYDSRLNNVTLGNAVLEYLGDKKHIIQLNYRYISPKYLEKMLTNINHSFYQKGISQIGVTYSWPLIDYCSLVGAYYYDTKSNQSANQVLGLQYSTCCWAINVGYERKITGFNKANNYKQYDNKVSFNIELRGLNGDSNLDIKKILTSSIIPYQRAF</sequence>
<comment type="similarity">
    <text evidence="4">Belongs to the LptD family.</text>
</comment>
<keyword evidence="3 4" id="KW-0998">Cell outer membrane</keyword>
<comment type="function">
    <text evidence="4">Together with LptE, is involved in the assembly of lipopolysaccharide (LPS) at the surface of the outer membrane.</text>
</comment>
<keyword evidence="8" id="KW-1185">Reference proteome</keyword>
<dbReference type="KEGG" id="ged:FVIR_GE00225"/>
<dbReference type="AlphaFoldDB" id="A0A143WQN0"/>
<dbReference type="InterPro" id="IPR007543">
    <property type="entry name" value="LptD_C"/>
</dbReference>
<dbReference type="PANTHER" id="PTHR30189:SF1">
    <property type="entry name" value="LPS-ASSEMBLY PROTEIN LPTD"/>
    <property type="match status" value="1"/>
</dbReference>
<dbReference type="GO" id="GO:0009279">
    <property type="term" value="C:cell outer membrane"/>
    <property type="evidence" value="ECO:0007669"/>
    <property type="project" value="UniProtKB-SubCell"/>
</dbReference>
<evidence type="ECO:0000313" key="8">
    <source>
        <dbReference type="Proteomes" id="UP000095665"/>
    </source>
</evidence>
<dbReference type="InterPro" id="IPR050218">
    <property type="entry name" value="LptD"/>
</dbReference>
<feature type="domain" description="Organic solvent tolerance-like N-terminal" evidence="5">
    <location>
        <begin position="60"/>
        <end position="200"/>
    </location>
</feature>
<dbReference type="Proteomes" id="UP000095665">
    <property type="component" value="Chromosome I"/>
</dbReference>
<comment type="caution">
    <text evidence="4">Lacks conserved residue(s) required for the propagation of feature annotation.</text>
</comment>
<proteinExistence type="inferred from homology"/>
<dbReference type="InterPro" id="IPR020889">
    <property type="entry name" value="LipoPS_assembly_LptD"/>
</dbReference>
<dbReference type="EMBL" id="LN999832">
    <property type="protein sequence ID" value="CUX96086.1"/>
    <property type="molecule type" value="Genomic_DNA"/>
</dbReference>
<accession>A0A143WQN0</accession>
<organism evidence="7 8">
    <name type="scientific">Candidatus Gullanella endobia</name>
    <dbReference type="NCBI Taxonomy" id="1070130"/>
    <lineage>
        <taxon>Bacteria</taxon>
        <taxon>Pseudomonadati</taxon>
        <taxon>Pseudomonadota</taxon>
        <taxon>Gammaproteobacteria</taxon>
        <taxon>Enterobacterales</taxon>
        <taxon>Enterobacteriaceae</taxon>
        <taxon>Candidatus Gullanella</taxon>
    </lineage>
</organism>
<evidence type="ECO:0000256" key="1">
    <source>
        <dbReference type="ARBA" id="ARBA00022729"/>
    </source>
</evidence>
<protein>
    <recommendedName>
        <fullName evidence="4">LPS-assembly protein LptD</fullName>
    </recommendedName>
</protein>
<dbReference type="GO" id="GO:0043165">
    <property type="term" value="P:Gram-negative-bacterium-type cell outer membrane assembly"/>
    <property type="evidence" value="ECO:0007669"/>
    <property type="project" value="UniProtKB-UniRule"/>
</dbReference>
<dbReference type="GO" id="GO:1990351">
    <property type="term" value="C:transporter complex"/>
    <property type="evidence" value="ECO:0007669"/>
    <property type="project" value="TreeGrafter"/>
</dbReference>
<keyword evidence="1 4" id="KW-0732">Signal</keyword>
<dbReference type="GO" id="GO:0015920">
    <property type="term" value="P:lipopolysaccharide transport"/>
    <property type="evidence" value="ECO:0007669"/>
    <property type="project" value="InterPro"/>
</dbReference>
<dbReference type="Gene3D" id="2.60.450.10">
    <property type="entry name" value="Lipopolysaccharide (LPS) transport protein A like domain"/>
    <property type="match status" value="1"/>
</dbReference>
<evidence type="ECO:0000313" key="7">
    <source>
        <dbReference type="EMBL" id="CUX96086.1"/>
    </source>
</evidence>
<dbReference type="HAMAP" id="MF_01411">
    <property type="entry name" value="LPS_assembly_LptD"/>
    <property type="match status" value="1"/>
</dbReference>
<dbReference type="NCBIfam" id="NF002997">
    <property type="entry name" value="PRK03761.1"/>
    <property type="match status" value="1"/>
</dbReference>
<evidence type="ECO:0000256" key="3">
    <source>
        <dbReference type="ARBA" id="ARBA00023237"/>
    </source>
</evidence>
<evidence type="ECO:0000256" key="4">
    <source>
        <dbReference type="HAMAP-Rule" id="MF_01411"/>
    </source>
</evidence>
<dbReference type="InterPro" id="IPR005653">
    <property type="entry name" value="OstA-like_N"/>
</dbReference>
<comment type="subcellular location">
    <subcellularLocation>
        <location evidence="4">Cell outer membrane</location>
    </subcellularLocation>
</comment>